<protein>
    <submittedName>
        <fullName evidence="1">Uncharacterized protein</fullName>
    </submittedName>
</protein>
<proteinExistence type="predicted"/>
<evidence type="ECO:0000313" key="2">
    <source>
        <dbReference type="Proteomes" id="UP000011131"/>
    </source>
</evidence>
<dbReference type="AlphaFoldDB" id="L7U7G1"/>
<dbReference type="KEGG" id="msd:MYSTI_02464"/>
<dbReference type="eggNOG" id="COG1413">
    <property type="taxonomic scope" value="Bacteria"/>
</dbReference>
<dbReference type="EMBL" id="CP004025">
    <property type="protein sequence ID" value="AGC43780.1"/>
    <property type="molecule type" value="Genomic_DNA"/>
</dbReference>
<dbReference type="STRING" id="1278073.MYSTI_02464"/>
<dbReference type="HOGENOM" id="CLU_1370918_0_0_7"/>
<reference evidence="1 2" key="1">
    <citation type="journal article" date="2013" name="Genome Announc.">
        <title>Complete genome sequence of Myxococcus stipitatus strain DSM 14675, a fruiting myxobacterium.</title>
        <authorList>
            <person name="Huntley S."/>
            <person name="Kneip S."/>
            <person name="Treuner-Lange A."/>
            <person name="Sogaard-Andersen L."/>
        </authorList>
    </citation>
    <scope>NUCLEOTIDE SEQUENCE [LARGE SCALE GENOMIC DNA]</scope>
    <source>
        <strain evidence="2">DSM 14675 / JCM 12634 / Mx s8</strain>
    </source>
</reference>
<keyword evidence="2" id="KW-1185">Reference proteome</keyword>
<organism evidence="1 2">
    <name type="scientific">Myxococcus stipitatus (strain DSM 14675 / JCM 12634 / Mx s8)</name>
    <dbReference type="NCBI Taxonomy" id="1278073"/>
    <lineage>
        <taxon>Bacteria</taxon>
        <taxon>Pseudomonadati</taxon>
        <taxon>Myxococcota</taxon>
        <taxon>Myxococcia</taxon>
        <taxon>Myxococcales</taxon>
        <taxon>Cystobacterineae</taxon>
        <taxon>Myxococcaceae</taxon>
        <taxon>Myxococcus</taxon>
    </lineage>
</organism>
<accession>L7U7G1</accession>
<gene>
    <name evidence="1" type="ordered locus">MYSTI_02464</name>
</gene>
<name>L7U7G1_MYXSD</name>
<dbReference type="Proteomes" id="UP000011131">
    <property type="component" value="Chromosome"/>
</dbReference>
<evidence type="ECO:0000313" key="1">
    <source>
        <dbReference type="EMBL" id="AGC43780.1"/>
    </source>
</evidence>
<sequence>MRTGVSALESTDWPRLIHAYGRGLDTPGHLRALLAEDAKGTVNPATAQVALVLAGFNDGFPEKPPPLPMQPRFTVAQRLLERVPDFDTLAEAAVAVARTTKKAWVDFEWGLLLTRAFPTGDGTVTSEAQRRFLAALVDTAHLWDPRFGNPGTHFWQAGLPYERDACAKLVGGTRGRPSSLLRKNRCSVHQSKCPRLREK</sequence>